<dbReference type="GO" id="GO:0005886">
    <property type="term" value="C:plasma membrane"/>
    <property type="evidence" value="ECO:0007669"/>
    <property type="project" value="UniProtKB-SubCell"/>
</dbReference>
<proteinExistence type="inferred from homology"/>
<dbReference type="Proteomes" id="UP001042704">
    <property type="component" value="Chromosome"/>
</dbReference>
<name>A0A8A3S3X6_9EURY</name>
<reference evidence="6" key="1">
    <citation type="journal article" date="2001" name="Int. J. Syst. Evol. Microbiol.">
        <title>Methanofollis aquaemaris sp. nov., a methanogen isolated from an aquaculture fish pond.</title>
        <authorList>
            <person name="Lai M.C."/>
            <person name="Chen S.C."/>
        </authorList>
    </citation>
    <scope>NUCLEOTIDE SEQUENCE</scope>
    <source>
        <strain evidence="6">N2F9704</strain>
    </source>
</reference>
<evidence type="ECO:0000313" key="7">
    <source>
        <dbReference type="Proteomes" id="UP001042704"/>
    </source>
</evidence>
<protein>
    <recommendedName>
        <fullName evidence="5">Probable membrane transporter protein</fullName>
    </recommendedName>
</protein>
<accession>A0A8A3S3X6</accession>
<reference evidence="6" key="2">
    <citation type="submission" date="2019-02" db="EMBL/GenBank/DDBJ databases">
        <authorList>
            <person name="Chen S.-C."/>
            <person name="Chien H.-H."/>
            <person name="Lai M.-C."/>
        </authorList>
    </citation>
    <scope>NUCLEOTIDE SEQUENCE</scope>
    <source>
        <strain evidence="6">N2F9704</strain>
    </source>
</reference>
<feature type="transmembrane region" description="Helical" evidence="5">
    <location>
        <begin position="215"/>
        <end position="240"/>
    </location>
</feature>
<dbReference type="GeneID" id="76423341"/>
<feature type="transmembrane region" description="Helical" evidence="5">
    <location>
        <begin position="147"/>
        <end position="175"/>
    </location>
</feature>
<dbReference type="PANTHER" id="PTHR43483:SF3">
    <property type="entry name" value="MEMBRANE TRANSPORTER PROTEIN HI_0806-RELATED"/>
    <property type="match status" value="1"/>
</dbReference>
<gene>
    <name evidence="6" type="ORF">RJ40_03230</name>
</gene>
<comment type="subcellular location">
    <subcellularLocation>
        <location evidence="5">Cell membrane</location>
        <topology evidence="5">Multi-pass membrane protein</topology>
    </subcellularLocation>
    <subcellularLocation>
        <location evidence="1">Membrane</location>
        <topology evidence="1">Multi-pass membrane protein</topology>
    </subcellularLocation>
</comment>
<evidence type="ECO:0000256" key="4">
    <source>
        <dbReference type="ARBA" id="ARBA00023136"/>
    </source>
</evidence>
<evidence type="ECO:0000313" key="6">
    <source>
        <dbReference type="EMBL" id="QSZ66579.1"/>
    </source>
</evidence>
<evidence type="ECO:0000256" key="5">
    <source>
        <dbReference type="RuleBase" id="RU363041"/>
    </source>
</evidence>
<feature type="transmembrane region" description="Helical" evidence="5">
    <location>
        <begin position="49"/>
        <end position="67"/>
    </location>
</feature>
<feature type="transmembrane region" description="Helical" evidence="5">
    <location>
        <begin position="182"/>
        <end position="203"/>
    </location>
</feature>
<dbReference type="AlphaFoldDB" id="A0A8A3S3X6"/>
<keyword evidence="5" id="KW-1003">Cell membrane</keyword>
<dbReference type="RefSeq" id="WP_265581927.1">
    <property type="nucleotide sequence ID" value="NZ_CP036172.1"/>
</dbReference>
<organism evidence="6 7">
    <name type="scientific">Methanofollis aquaemaris</name>
    <dbReference type="NCBI Taxonomy" id="126734"/>
    <lineage>
        <taxon>Archaea</taxon>
        <taxon>Methanobacteriati</taxon>
        <taxon>Methanobacteriota</taxon>
        <taxon>Stenosarchaea group</taxon>
        <taxon>Methanomicrobia</taxon>
        <taxon>Methanomicrobiales</taxon>
        <taxon>Methanomicrobiaceae</taxon>
        <taxon>Methanofollis</taxon>
    </lineage>
</organism>
<dbReference type="InterPro" id="IPR002781">
    <property type="entry name" value="TM_pro_TauE-like"/>
</dbReference>
<dbReference type="Pfam" id="PF01925">
    <property type="entry name" value="TauE"/>
    <property type="match status" value="1"/>
</dbReference>
<feature type="transmembrane region" description="Helical" evidence="5">
    <location>
        <begin position="6"/>
        <end position="37"/>
    </location>
</feature>
<evidence type="ECO:0000256" key="2">
    <source>
        <dbReference type="ARBA" id="ARBA00022692"/>
    </source>
</evidence>
<sequence>MTDLVYLLALVVTGLLVGVLSGLLGVGGGFIMVPIQFNLFSSLGIPEDLALRLSFGTSLAVILPTVVSGALGHHRKGAVVWRAGVLLGISSLVGVVSGAFIATHVPAAPLEIFFGLVVLAAGARTFFSPPEGEAGGAPQVSTRACLLWGLPIGLVSGLTGIGGGVLLVPILVVVMHFGMRHAVATSMVVMLFTATGGIASYMLNGLGTPGLPPTAIGYVDLLQAALLAAASIPAAQVGAFMAYRLPRQFLKYAFVALTIFIGLRMIGLFSLIGIPI</sequence>
<feature type="transmembrane region" description="Helical" evidence="5">
    <location>
        <begin position="79"/>
        <end position="101"/>
    </location>
</feature>
<dbReference type="KEGG" id="maqe:RJ40_03230"/>
<evidence type="ECO:0000256" key="1">
    <source>
        <dbReference type="ARBA" id="ARBA00004141"/>
    </source>
</evidence>
<keyword evidence="7" id="KW-1185">Reference proteome</keyword>
<keyword evidence="2 5" id="KW-0812">Transmembrane</keyword>
<feature type="transmembrane region" description="Helical" evidence="5">
    <location>
        <begin position="252"/>
        <end position="274"/>
    </location>
</feature>
<keyword evidence="4 5" id="KW-0472">Membrane</keyword>
<keyword evidence="3 5" id="KW-1133">Transmembrane helix</keyword>
<dbReference type="PANTHER" id="PTHR43483">
    <property type="entry name" value="MEMBRANE TRANSPORTER PROTEIN HI_0806-RELATED"/>
    <property type="match status" value="1"/>
</dbReference>
<dbReference type="EMBL" id="CP036172">
    <property type="protein sequence ID" value="QSZ66579.1"/>
    <property type="molecule type" value="Genomic_DNA"/>
</dbReference>
<evidence type="ECO:0000256" key="3">
    <source>
        <dbReference type="ARBA" id="ARBA00022989"/>
    </source>
</evidence>
<comment type="similarity">
    <text evidence="5">Belongs to the 4-toluene sulfonate uptake permease (TSUP) (TC 2.A.102) family.</text>
</comment>